<feature type="compositionally biased region" description="Basic and acidic residues" evidence="1">
    <location>
        <begin position="82"/>
        <end position="92"/>
    </location>
</feature>
<dbReference type="AlphaFoldDB" id="A0A6A5ZDG7"/>
<feature type="region of interest" description="Disordered" evidence="1">
    <location>
        <begin position="117"/>
        <end position="137"/>
    </location>
</feature>
<dbReference type="Proteomes" id="UP000799770">
    <property type="component" value="Unassembled WGS sequence"/>
</dbReference>
<proteinExistence type="predicted"/>
<dbReference type="EMBL" id="ML977320">
    <property type="protein sequence ID" value="KAF2116787.1"/>
    <property type="molecule type" value="Genomic_DNA"/>
</dbReference>
<name>A0A6A5ZDG7_9PLEO</name>
<accession>A0A6A5ZDG7</accession>
<evidence type="ECO:0000256" key="1">
    <source>
        <dbReference type="SAM" id="MobiDB-lite"/>
    </source>
</evidence>
<gene>
    <name evidence="2" type="ORF">BDV96DRAFT_645194</name>
</gene>
<reference evidence="2" key="1">
    <citation type="journal article" date="2020" name="Stud. Mycol.">
        <title>101 Dothideomycetes genomes: a test case for predicting lifestyles and emergence of pathogens.</title>
        <authorList>
            <person name="Haridas S."/>
            <person name="Albert R."/>
            <person name="Binder M."/>
            <person name="Bloem J."/>
            <person name="Labutti K."/>
            <person name="Salamov A."/>
            <person name="Andreopoulos B."/>
            <person name="Baker S."/>
            <person name="Barry K."/>
            <person name="Bills G."/>
            <person name="Bluhm B."/>
            <person name="Cannon C."/>
            <person name="Castanera R."/>
            <person name="Culley D."/>
            <person name="Daum C."/>
            <person name="Ezra D."/>
            <person name="Gonzalez J."/>
            <person name="Henrissat B."/>
            <person name="Kuo A."/>
            <person name="Liang C."/>
            <person name="Lipzen A."/>
            <person name="Lutzoni F."/>
            <person name="Magnuson J."/>
            <person name="Mondo S."/>
            <person name="Nolan M."/>
            <person name="Ohm R."/>
            <person name="Pangilinan J."/>
            <person name="Park H.-J."/>
            <person name="Ramirez L."/>
            <person name="Alfaro M."/>
            <person name="Sun H."/>
            <person name="Tritt A."/>
            <person name="Yoshinaga Y."/>
            <person name="Zwiers L.-H."/>
            <person name="Turgeon B."/>
            <person name="Goodwin S."/>
            <person name="Spatafora J."/>
            <person name="Crous P."/>
            <person name="Grigoriev I."/>
        </authorList>
    </citation>
    <scope>NUCLEOTIDE SEQUENCE</scope>
    <source>
        <strain evidence="2">CBS 627.86</strain>
    </source>
</reference>
<keyword evidence="3" id="KW-1185">Reference proteome</keyword>
<protein>
    <submittedName>
        <fullName evidence="2">Uncharacterized protein</fullName>
    </submittedName>
</protein>
<organism evidence="2 3">
    <name type="scientific">Lophiotrema nucula</name>
    <dbReference type="NCBI Taxonomy" id="690887"/>
    <lineage>
        <taxon>Eukaryota</taxon>
        <taxon>Fungi</taxon>
        <taxon>Dikarya</taxon>
        <taxon>Ascomycota</taxon>
        <taxon>Pezizomycotina</taxon>
        <taxon>Dothideomycetes</taxon>
        <taxon>Pleosporomycetidae</taxon>
        <taxon>Pleosporales</taxon>
        <taxon>Lophiotremataceae</taxon>
        <taxon>Lophiotrema</taxon>
    </lineage>
</organism>
<feature type="region of interest" description="Disordered" evidence="1">
    <location>
        <begin position="44"/>
        <end position="92"/>
    </location>
</feature>
<evidence type="ECO:0000313" key="3">
    <source>
        <dbReference type="Proteomes" id="UP000799770"/>
    </source>
</evidence>
<sequence length="424" mass="48198">MHEIAEAGGHEIGILDLEVCRERLPPRTAPSRETLERKTSACVADLAASRSEASPSLEVTAKRQKTGADSSATTKEGGADAADTHKNAQKRDTSKIPPYEYVCIHRPFFDFKAQTRLKQQGNDEEDEDEEDEDEEDKVFVQNKKAWEAEKPLSLQPAVDRKDHKWIIMWEGWKTFCELQTKAKYCDPDRFGMHIYNDYRGWGLQELMEHQMVAFDKVLKKKDESSFDQMWAIISALGLWLNEEDLGDFINNEYGQKTCALTALMGCALLTALSAIKDAKEPKANSKFVDLPLVLSCWLEFSHDLPDYGIEGDAVFWRSEVASYFEKASLDANKSATTAAKRLRDLAEENDEEDAYKSKRTKKDPWAWAARFREYKRDHAVDIAKSKYDITKTSKQERASYAYNGKDPLADVPAHVLKQGLLDFA</sequence>
<evidence type="ECO:0000313" key="2">
    <source>
        <dbReference type="EMBL" id="KAF2116787.1"/>
    </source>
</evidence>
<dbReference type="OrthoDB" id="10037289at2759"/>
<feature type="compositionally biased region" description="Acidic residues" evidence="1">
    <location>
        <begin position="122"/>
        <end position="136"/>
    </location>
</feature>